<evidence type="ECO:0000313" key="2">
    <source>
        <dbReference type="EMBL" id="ERF69276.1"/>
    </source>
</evidence>
<accession>U1GC54</accession>
<organism evidence="2 3">
    <name type="scientific">Endocarpon pusillum (strain Z07020 / HMAS-L-300199)</name>
    <name type="common">Lichen-forming fungus</name>
    <dbReference type="NCBI Taxonomy" id="1263415"/>
    <lineage>
        <taxon>Eukaryota</taxon>
        <taxon>Fungi</taxon>
        <taxon>Dikarya</taxon>
        <taxon>Ascomycota</taxon>
        <taxon>Pezizomycotina</taxon>
        <taxon>Eurotiomycetes</taxon>
        <taxon>Chaetothyriomycetidae</taxon>
        <taxon>Verrucariales</taxon>
        <taxon>Verrucariaceae</taxon>
        <taxon>Endocarpon</taxon>
    </lineage>
</organism>
<feature type="coiled-coil region" evidence="1">
    <location>
        <begin position="31"/>
        <end position="61"/>
    </location>
</feature>
<evidence type="ECO:0008006" key="4">
    <source>
        <dbReference type="Google" id="ProtNLM"/>
    </source>
</evidence>
<dbReference type="eggNOG" id="ENOG502SN16">
    <property type="taxonomic scope" value="Eukaryota"/>
</dbReference>
<dbReference type="OrthoDB" id="5336600at2759"/>
<keyword evidence="1" id="KW-0175">Coiled coil</keyword>
<dbReference type="InterPro" id="IPR002347">
    <property type="entry name" value="SDR_fam"/>
</dbReference>
<dbReference type="PANTHER" id="PTHR43431">
    <property type="entry name" value="OXIDOREDUCTASE, SHORT CHAIN DEHYDROGENASE/REDUCTASE FAMILY (AFU_ORTHOLOGUE AFUA_5G14000)"/>
    <property type="match status" value="1"/>
</dbReference>
<dbReference type="PANTHER" id="PTHR43431:SF1">
    <property type="entry name" value="OS08G0476300 PROTEIN"/>
    <property type="match status" value="1"/>
</dbReference>
<evidence type="ECO:0000313" key="3">
    <source>
        <dbReference type="Proteomes" id="UP000019373"/>
    </source>
</evidence>
<gene>
    <name evidence="2" type="ORF">EPUS_03980</name>
</gene>
<evidence type="ECO:0000256" key="1">
    <source>
        <dbReference type="SAM" id="Coils"/>
    </source>
</evidence>
<keyword evidence="3" id="KW-1185">Reference proteome</keyword>
<dbReference type="GeneID" id="19239015"/>
<dbReference type="AlphaFoldDB" id="U1GC54"/>
<dbReference type="Pfam" id="PF00106">
    <property type="entry name" value="adh_short"/>
    <property type="match status" value="1"/>
</dbReference>
<dbReference type="HOGENOM" id="CLU_010194_17_1_1"/>
<dbReference type="RefSeq" id="XP_007805034.1">
    <property type="nucleotide sequence ID" value="XM_007806843.1"/>
</dbReference>
<dbReference type="Gene3D" id="3.40.50.720">
    <property type="entry name" value="NAD(P)-binding Rossmann-like Domain"/>
    <property type="match status" value="1"/>
</dbReference>
<dbReference type="OMA" id="NANTDHV"/>
<dbReference type="Proteomes" id="UP000019373">
    <property type="component" value="Unassembled WGS sequence"/>
</dbReference>
<dbReference type="EMBL" id="KE721457">
    <property type="protein sequence ID" value="ERF69276.1"/>
    <property type="molecule type" value="Genomic_DNA"/>
</dbReference>
<reference evidence="3" key="1">
    <citation type="journal article" date="2014" name="BMC Genomics">
        <title>Genome characteristics reveal the impact of lichenization on lichen-forming fungus Endocarpon pusillum Hedwig (Verrucariales, Ascomycota).</title>
        <authorList>
            <person name="Wang Y.-Y."/>
            <person name="Liu B."/>
            <person name="Zhang X.-Y."/>
            <person name="Zhou Q.-M."/>
            <person name="Zhang T."/>
            <person name="Li H."/>
            <person name="Yu Y.-F."/>
            <person name="Zhang X.-L."/>
            <person name="Hao X.-Y."/>
            <person name="Wang M."/>
            <person name="Wang L."/>
            <person name="Wei J.-C."/>
        </authorList>
    </citation>
    <scope>NUCLEOTIDE SEQUENCE [LARGE SCALE GENOMIC DNA]</scope>
    <source>
        <strain evidence="3">Z07020 / HMAS-L-300199</strain>
    </source>
</reference>
<proteinExistence type="predicted"/>
<dbReference type="InterPro" id="IPR036291">
    <property type="entry name" value="NAD(P)-bd_dom_sf"/>
</dbReference>
<dbReference type="SUPFAM" id="SSF51735">
    <property type="entry name" value="NAD(P)-binding Rossmann-fold domains"/>
    <property type="match status" value="1"/>
</dbReference>
<name>U1GC54_ENDPU</name>
<sequence>MSSARSIIIVGVGPFISTSLARRLVVEGWNIALLSRSHDSLRALAEELNKQKAENAKILVKAVDAGDAGALLQALEASKKELGSVDVVCYNAARVGMDDLMTVKHEVLEADFKVSAVGTLMTGQWFAENANTSKVSDGEYPMLLVTGGLLHQHPLPSMSSLSAVKSASQNIATNFSQVLPEKYQVQVGQPLIEQAIIPDGKGGYQTKSDPDVIVDKIFMPYFEDRMNVGQLKEWKLERVY</sequence>
<protein>
    <recommendedName>
        <fullName evidence="4">NAD(P)-binding domain-containing protein</fullName>
    </recommendedName>
</protein>